<dbReference type="GeneID" id="6756862"/>
<dbReference type="CDD" id="cd01670">
    <property type="entry name" value="Death"/>
    <property type="match status" value="1"/>
</dbReference>
<dbReference type="Proteomes" id="UP000009022">
    <property type="component" value="Unassembled WGS sequence"/>
</dbReference>
<dbReference type="HOGENOM" id="CLU_1779810_0_0_1"/>
<dbReference type="KEGG" id="tad:TRIADDRAFT_59576"/>
<reference evidence="2 3" key="1">
    <citation type="journal article" date="2008" name="Nature">
        <title>The Trichoplax genome and the nature of placozoans.</title>
        <authorList>
            <person name="Srivastava M."/>
            <person name="Begovic E."/>
            <person name="Chapman J."/>
            <person name="Putnam N.H."/>
            <person name="Hellsten U."/>
            <person name="Kawashima T."/>
            <person name="Kuo A."/>
            <person name="Mitros T."/>
            <person name="Salamov A."/>
            <person name="Carpenter M.L."/>
            <person name="Signorovitch A.Y."/>
            <person name="Moreno M.A."/>
            <person name="Kamm K."/>
            <person name="Grimwood J."/>
            <person name="Schmutz J."/>
            <person name="Shapiro H."/>
            <person name="Grigoriev I.V."/>
            <person name="Buss L.W."/>
            <person name="Schierwater B."/>
            <person name="Dellaporta S.L."/>
            <person name="Rokhsar D.S."/>
        </authorList>
    </citation>
    <scope>NUCLEOTIDE SEQUENCE [LARGE SCALE GENOMIC DNA]</scope>
    <source>
        <strain evidence="2 3">Grell-BS-1999</strain>
    </source>
</reference>
<dbReference type="AlphaFoldDB" id="B3S615"/>
<accession>B3S615</accession>
<dbReference type="InParanoid" id="B3S615"/>
<sequence length="146" mass="16662">MRTRDDKDFKEFYLSLIEYQASAVQSLGKKLKAEVREISGSHLGSNSEDVVDRGENEDAAKEKMKKAYFIVCDKIGLDWTKLAAFLDSDINLDTIIYQHGHSVFNQTKAFLDIWSQKNPTKATISVLESALRTIYRNDIAVELRKL</sequence>
<dbReference type="SUPFAM" id="SSF47986">
    <property type="entry name" value="DEATH domain"/>
    <property type="match status" value="1"/>
</dbReference>
<dbReference type="Pfam" id="PF00531">
    <property type="entry name" value="Death"/>
    <property type="match status" value="1"/>
</dbReference>
<protein>
    <recommendedName>
        <fullName evidence="1">Death domain-containing protein</fullName>
    </recommendedName>
</protein>
<dbReference type="CTD" id="6756862"/>
<dbReference type="PROSITE" id="PS50017">
    <property type="entry name" value="DEATH_DOMAIN"/>
    <property type="match status" value="1"/>
</dbReference>
<evidence type="ECO:0000313" key="2">
    <source>
        <dbReference type="EMBL" id="EDV22014.1"/>
    </source>
</evidence>
<dbReference type="Gene3D" id="1.10.533.10">
    <property type="entry name" value="Death Domain, Fas"/>
    <property type="match status" value="1"/>
</dbReference>
<dbReference type="EMBL" id="DS985251">
    <property type="protein sequence ID" value="EDV22014.1"/>
    <property type="molecule type" value="Genomic_DNA"/>
</dbReference>
<dbReference type="InterPro" id="IPR000488">
    <property type="entry name" value="Death_dom"/>
</dbReference>
<dbReference type="OrthoDB" id="20872at2759"/>
<dbReference type="InterPro" id="IPR011029">
    <property type="entry name" value="DEATH-like_dom_sf"/>
</dbReference>
<dbReference type="RefSeq" id="XP_002115651.1">
    <property type="nucleotide sequence ID" value="XM_002115615.1"/>
</dbReference>
<keyword evidence="3" id="KW-1185">Reference proteome</keyword>
<evidence type="ECO:0000313" key="3">
    <source>
        <dbReference type="Proteomes" id="UP000009022"/>
    </source>
</evidence>
<name>B3S615_TRIAD</name>
<dbReference type="PhylomeDB" id="B3S615"/>
<evidence type="ECO:0000259" key="1">
    <source>
        <dbReference type="PROSITE" id="PS50017"/>
    </source>
</evidence>
<gene>
    <name evidence="2" type="ORF">TRIADDRAFT_59576</name>
</gene>
<organism evidence="2 3">
    <name type="scientific">Trichoplax adhaerens</name>
    <name type="common">Trichoplax reptans</name>
    <dbReference type="NCBI Taxonomy" id="10228"/>
    <lineage>
        <taxon>Eukaryota</taxon>
        <taxon>Metazoa</taxon>
        <taxon>Placozoa</taxon>
        <taxon>Uniplacotomia</taxon>
        <taxon>Trichoplacea</taxon>
        <taxon>Trichoplacidae</taxon>
        <taxon>Trichoplax</taxon>
    </lineage>
</organism>
<dbReference type="GO" id="GO:0007165">
    <property type="term" value="P:signal transduction"/>
    <property type="evidence" value="ECO:0007669"/>
    <property type="project" value="InterPro"/>
</dbReference>
<feature type="domain" description="Death" evidence="1">
    <location>
        <begin position="64"/>
        <end position="146"/>
    </location>
</feature>
<proteinExistence type="predicted"/>